<dbReference type="Pfam" id="PF08378">
    <property type="entry name" value="NERD"/>
    <property type="match status" value="1"/>
</dbReference>
<feature type="compositionally biased region" description="Pro residues" evidence="1">
    <location>
        <begin position="68"/>
        <end position="83"/>
    </location>
</feature>
<sequence>MHDLKVTSWQLFGHDRLYVNLPDGTAIGWADLGSGTITVLHPRYRDAVTDALARQVPDMPVLGEVDPPDPLMPPTPPSAPRIPPLRRMRMRKGAEAGERGGAPERGREDVPPPAHTPRVPEQARPPSQEREPVTASPGEREGRRPPQERAAGDERSREPARKAAPTREPGPGPEPGSWSEPAPGSRSVPEPGARREPASGSRPEPAPGSRSVPEPGARPEPESGSRPEPLSPASASPEPTTPEPKAPGRRPELPALTPATDLSTRRPGTALRVRLGESGAGTLVRAATGALRRQKEPDPRRTALSGERRVGAELKRLTRHGWRVLHSVPLSDGTEIGHLLIGPGGVFAVHAEHHPQASVRIDDGTVRFGDGEPQPYALDDRFGAGRARRVLEAYCTFAVPVGTVLVFTGVTALDVVTTPPDVRVLKERQVSSLAPLSGALTPTQVERVYDVARNQEAWAGA</sequence>
<feature type="domain" description="NERD" evidence="2">
    <location>
        <begin position="305"/>
        <end position="364"/>
    </location>
</feature>
<evidence type="ECO:0000259" key="2">
    <source>
        <dbReference type="Pfam" id="PF08378"/>
    </source>
</evidence>
<evidence type="ECO:0000313" key="3">
    <source>
        <dbReference type="EMBL" id="MBV7670967.1"/>
    </source>
</evidence>
<accession>A0ABS6TRR2</accession>
<feature type="compositionally biased region" description="Low complexity" evidence="1">
    <location>
        <begin position="175"/>
        <end position="185"/>
    </location>
</feature>
<organism evidence="3 4">
    <name type="scientific">Streptomyces halstedii</name>
    <dbReference type="NCBI Taxonomy" id="1944"/>
    <lineage>
        <taxon>Bacteria</taxon>
        <taxon>Bacillati</taxon>
        <taxon>Actinomycetota</taxon>
        <taxon>Actinomycetes</taxon>
        <taxon>Kitasatosporales</taxon>
        <taxon>Streptomycetaceae</taxon>
        <taxon>Streptomyces</taxon>
    </lineage>
</organism>
<dbReference type="EMBL" id="JAHUVW010000001">
    <property type="protein sequence ID" value="MBV7670967.1"/>
    <property type="molecule type" value="Genomic_DNA"/>
</dbReference>
<protein>
    <submittedName>
        <fullName evidence="3">NERD domain-containing protein</fullName>
    </submittedName>
</protein>
<feature type="compositionally biased region" description="Basic and acidic residues" evidence="1">
    <location>
        <begin position="293"/>
        <end position="306"/>
    </location>
</feature>
<keyword evidence="4" id="KW-1185">Reference proteome</keyword>
<feature type="compositionally biased region" description="Basic and acidic residues" evidence="1">
    <location>
        <begin position="92"/>
        <end position="110"/>
    </location>
</feature>
<proteinExistence type="predicted"/>
<feature type="compositionally biased region" description="Basic and acidic residues" evidence="1">
    <location>
        <begin position="127"/>
        <end position="161"/>
    </location>
</feature>
<dbReference type="Proteomes" id="UP000735541">
    <property type="component" value="Unassembled WGS sequence"/>
</dbReference>
<feature type="compositionally biased region" description="Low complexity" evidence="1">
    <location>
        <begin position="226"/>
        <end position="238"/>
    </location>
</feature>
<evidence type="ECO:0000313" key="4">
    <source>
        <dbReference type="Proteomes" id="UP000735541"/>
    </source>
</evidence>
<evidence type="ECO:0000256" key="1">
    <source>
        <dbReference type="SAM" id="MobiDB-lite"/>
    </source>
</evidence>
<dbReference type="InterPro" id="IPR011528">
    <property type="entry name" value="NERD"/>
</dbReference>
<dbReference type="RefSeq" id="WP_264178244.1">
    <property type="nucleotide sequence ID" value="NZ_JAHUVW010000001.1"/>
</dbReference>
<gene>
    <name evidence="3" type="ORF">STHAL_16025</name>
</gene>
<comment type="caution">
    <text evidence="3">The sequence shown here is derived from an EMBL/GenBank/DDBJ whole genome shotgun (WGS) entry which is preliminary data.</text>
</comment>
<feature type="region of interest" description="Disordered" evidence="1">
    <location>
        <begin position="59"/>
        <end position="306"/>
    </location>
</feature>
<name>A0ABS6TRR2_STRHA</name>
<reference evidence="3 4" key="1">
    <citation type="submission" date="2021-07" db="EMBL/GenBank/DDBJ databases">
        <title>Sequencing Streptomyces halstedii LGO-A4 genome an citrus endophytic actinomycete.</title>
        <authorList>
            <person name="Samborskyy M."/>
            <person name="Scott N."/>
            <person name="Deglau R."/>
            <person name="Dickens S."/>
            <person name="Oliveira L.G."/>
        </authorList>
    </citation>
    <scope>NUCLEOTIDE SEQUENCE [LARGE SCALE GENOMIC DNA]</scope>
    <source>
        <strain evidence="3 4">LGO-A4</strain>
    </source>
</reference>